<feature type="domain" description="4Fe-4S ferredoxin-type" evidence="4">
    <location>
        <begin position="1"/>
        <end position="30"/>
    </location>
</feature>
<sequence>MKKICEKEKCCGCHACFNICTKNAISMNYDEDGFLYPIINAKRCVECNLCKNVCPILSSKVSDSLYKIYACYNLDEQVRKLSSSGGIFTLLAKYVIERKGIVFGARFDENLKVIHDEINNENKLNVFRGSKYVQSEIGNTYFRAKLYLEKGILVLFSGTPCQIHGLKSYLEKEYENLICVDLICHGVPSPKIWTSYKDEISNGKRCIDMKFRDKTLGLKDTKIKFYFEDGSVYEEKYNDSKYINGFIQNCFLRLSCYRCDFKGENRKSDITLGDFWGIKDILPNLDDNKGISLIISHSNKAEKILGEIKNSTYIKEVNSQKTFKENPCALRPVELDDKRSKFYAFYSKFSVSKSVKKCTKIPIYKLIKFKLESIKYNTKYILYSILKKINIVK</sequence>
<dbReference type="Pfam" id="PF12838">
    <property type="entry name" value="Fer4_7"/>
    <property type="match status" value="1"/>
</dbReference>
<keyword evidence="1" id="KW-0479">Metal-binding</keyword>
<dbReference type="PROSITE" id="PS00198">
    <property type="entry name" value="4FE4S_FER_1"/>
    <property type="match status" value="1"/>
</dbReference>
<dbReference type="PANTHER" id="PTHR43193">
    <property type="match status" value="1"/>
</dbReference>
<dbReference type="InterPro" id="IPR017896">
    <property type="entry name" value="4Fe4S_Fe-S-bd"/>
</dbReference>
<proteinExistence type="predicted"/>
<dbReference type="Pfam" id="PF04432">
    <property type="entry name" value="FrhB_FdhB_C"/>
    <property type="match status" value="1"/>
</dbReference>
<evidence type="ECO:0000256" key="3">
    <source>
        <dbReference type="ARBA" id="ARBA00023014"/>
    </source>
</evidence>
<organism evidence="5 6">
    <name type="scientific">Terrisporobacter glycolicus ATCC 14880 = DSM 1288</name>
    <dbReference type="NCBI Taxonomy" id="1121315"/>
    <lineage>
        <taxon>Bacteria</taxon>
        <taxon>Bacillati</taxon>
        <taxon>Bacillota</taxon>
        <taxon>Clostridia</taxon>
        <taxon>Peptostreptococcales</taxon>
        <taxon>Peptostreptococcaceae</taxon>
        <taxon>Terrisporobacter</taxon>
    </lineage>
</organism>
<dbReference type="RefSeq" id="WP_018590329.1">
    <property type="nucleotide sequence ID" value="NZ_CP117523.1"/>
</dbReference>
<dbReference type="InterPro" id="IPR007525">
    <property type="entry name" value="FrhB_FdhB_C"/>
</dbReference>
<name>A0ABZ2ESK0_9FIRM</name>
<reference evidence="5 6" key="1">
    <citation type="journal article" date="2023" name="PLoS ONE">
        <title>Genome-based metabolic and phylogenomic analysis of three Terrisporobacter species.</title>
        <authorList>
            <person name="Boer T."/>
            <person name="Bengelsdorf F.R."/>
            <person name="Bomeke M."/>
            <person name="Daniel R."/>
            <person name="Poehlein A."/>
        </authorList>
    </citation>
    <scope>NUCLEOTIDE SEQUENCE [LARGE SCALE GENOMIC DNA]</scope>
    <source>
        <strain evidence="5 6">DSM 1288</strain>
    </source>
</reference>
<gene>
    <name evidence="5" type="ORF">TEGL_09750</name>
</gene>
<dbReference type="Proteomes" id="UP001348492">
    <property type="component" value="Chromosome"/>
</dbReference>
<dbReference type="InterPro" id="IPR017900">
    <property type="entry name" value="4Fe4S_Fe_S_CS"/>
</dbReference>
<evidence type="ECO:0000256" key="2">
    <source>
        <dbReference type="ARBA" id="ARBA00023004"/>
    </source>
</evidence>
<keyword evidence="6" id="KW-1185">Reference proteome</keyword>
<evidence type="ECO:0000256" key="1">
    <source>
        <dbReference type="ARBA" id="ARBA00022723"/>
    </source>
</evidence>
<dbReference type="Gene3D" id="3.30.70.20">
    <property type="match status" value="1"/>
</dbReference>
<evidence type="ECO:0000313" key="6">
    <source>
        <dbReference type="Proteomes" id="UP001348492"/>
    </source>
</evidence>
<feature type="domain" description="4Fe-4S ferredoxin-type" evidence="4">
    <location>
        <begin position="35"/>
        <end position="64"/>
    </location>
</feature>
<accession>A0ABZ2ESK0</accession>
<dbReference type="PANTHER" id="PTHR43193:SF2">
    <property type="entry name" value="POLYFERREDOXIN PROTEIN FWDF"/>
    <property type="match status" value="1"/>
</dbReference>
<keyword evidence="2" id="KW-0408">Iron</keyword>
<protein>
    <recommendedName>
        <fullName evidence="4">4Fe-4S ferredoxin-type domain-containing protein</fullName>
    </recommendedName>
</protein>
<dbReference type="SUPFAM" id="SSF54862">
    <property type="entry name" value="4Fe-4S ferredoxins"/>
    <property type="match status" value="1"/>
</dbReference>
<evidence type="ECO:0000313" key="5">
    <source>
        <dbReference type="EMBL" id="WWD82583.1"/>
    </source>
</evidence>
<dbReference type="InterPro" id="IPR052977">
    <property type="entry name" value="Polyferredoxin-like_ET"/>
</dbReference>
<dbReference type="EMBL" id="CP117523">
    <property type="protein sequence ID" value="WWD82583.1"/>
    <property type="molecule type" value="Genomic_DNA"/>
</dbReference>
<dbReference type="PROSITE" id="PS51379">
    <property type="entry name" value="4FE4S_FER_2"/>
    <property type="match status" value="2"/>
</dbReference>
<evidence type="ECO:0000259" key="4">
    <source>
        <dbReference type="PROSITE" id="PS51379"/>
    </source>
</evidence>
<keyword evidence="3" id="KW-0411">Iron-sulfur</keyword>